<reference evidence="4 5" key="1">
    <citation type="submission" date="2016-11" db="EMBL/GenBank/DDBJ databases">
        <authorList>
            <person name="Jaros S."/>
            <person name="Januszkiewicz K."/>
            <person name="Wedrychowicz H."/>
        </authorList>
    </citation>
    <scope>NUCLEOTIDE SEQUENCE [LARGE SCALE GENOMIC DNA]</scope>
    <source>
        <strain evidence="4 5">DSM 16112</strain>
    </source>
</reference>
<evidence type="ECO:0000256" key="3">
    <source>
        <dbReference type="ARBA" id="ARBA00023237"/>
    </source>
</evidence>
<accession>A0A1M5DT90</accession>
<evidence type="ECO:0000256" key="1">
    <source>
        <dbReference type="ARBA" id="ARBA00004442"/>
    </source>
</evidence>
<dbReference type="AlphaFoldDB" id="A0A1M5DT90"/>
<evidence type="ECO:0000313" key="5">
    <source>
        <dbReference type="Proteomes" id="UP000184327"/>
    </source>
</evidence>
<organism evidence="4 5">
    <name type="scientific">Lampropedia hyalina DSM 16112</name>
    <dbReference type="NCBI Taxonomy" id="1122156"/>
    <lineage>
        <taxon>Bacteria</taxon>
        <taxon>Pseudomonadati</taxon>
        <taxon>Pseudomonadota</taxon>
        <taxon>Betaproteobacteria</taxon>
        <taxon>Burkholderiales</taxon>
        <taxon>Comamonadaceae</taxon>
        <taxon>Lampropedia</taxon>
    </lineage>
</organism>
<evidence type="ECO:0000313" key="4">
    <source>
        <dbReference type="EMBL" id="SHF70169.1"/>
    </source>
</evidence>
<evidence type="ECO:0000256" key="2">
    <source>
        <dbReference type="ARBA" id="ARBA00023136"/>
    </source>
</evidence>
<keyword evidence="5" id="KW-1185">Reference proteome</keyword>
<keyword evidence="2" id="KW-0472">Membrane</keyword>
<comment type="subcellular location">
    <subcellularLocation>
        <location evidence="1">Cell outer membrane</location>
    </subcellularLocation>
</comment>
<dbReference type="GO" id="GO:0009279">
    <property type="term" value="C:cell outer membrane"/>
    <property type="evidence" value="ECO:0007669"/>
    <property type="project" value="UniProtKB-SubCell"/>
</dbReference>
<dbReference type="Gene3D" id="2.40.170.20">
    <property type="entry name" value="TonB-dependent receptor, beta-barrel domain"/>
    <property type="match status" value="1"/>
</dbReference>
<dbReference type="SUPFAM" id="SSF56935">
    <property type="entry name" value="Porins"/>
    <property type="match status" value="1"/>
</dbReference>
<dbReference type="EMBL" id="FQUZ01000036">
    <property type="protein sequence ID" value="SHF70169.1"/>
    <property type="molecule type" value="Genomic_DNA"/>
</dbReference>
<proteinExistence type="predicted"/>
<keyword evidence="3" id="KW-0998">Cell outer membrane</keyword>
<gene>
    <name evidence="4" type="ORF">SAMN02745117_02455</name>
</gene>
<sequence>MPKRAEDEPLARLTLGVSADSQWRAHADVGHRFGEKGEWGIRVNGSYQNGDTPMDNQSQTSHVGALALDYRGERLRASVDLVDQEEQMDVLV</sequence>
<dbReference type="STRING" id="1122156.SAMN02745117_02455"/>
<name>A0A1M5DT90_9BURK</name>
<dbReference type="InterPro" id="IPR036942">
    <property type="entry name" value="Beta-barrel_TonB_sf"/>
</dbReference>
<dbReference type="Proteomes" id="UP000184327">
    <property type="component" value="Unassembled WGS sequence"/>
</dbReference>
<protein>
    <submittedName>
        <fullName evidence="4">Iron complex outermembrane recepter protein</fullName>
    </submittedName>
</protein>